<organism evidence="1 2">
    <name type="scientific">Komagataeibacter melomenusus</name>
    <dbReference type="NCBI Taxonomy" id="2766578"/>
    <lineage>
        <taxon>Bacteria</taxon>
        <taxon>Pseudomonadati</taxon>
        <taxon>Pseudomonadota</taxon>
        <taxon>Alphaproteobacteria</taxon>
        <taxon>Acetobacterales</taxon>
        <taxon>Acetobacteraceae</taxon>
        <taxon>Komagataeibacter</taxon>
    </lineage>
</organism>
<dbReference type="Gene3D" id="3.30.70.1200">
    <property type="entry name" value="Crispr-associated protein, domain 1"/>
    <property type="match status" value="1"/>
</dbReference>
<protein>
    <submittedName>
        <fullName evidence="1">Type I-E CRISPR-associated protein Cas6/Cse3/CasE</fullName>
    </submittedName>
</protein>
<dbReference type="RefSeq" id="WP_172156065.1">
    <property type="nucleotide sequence ID" value="NZ_JABJWC010000010.1"/>
</dbReference>
<evidence type="ECO:0000313" key="1">
    <source>
        <dbReference type="EMBL" id="NPC65938.1"/>
    </source>
</evidence>
<dbReference type="SMART" id="SM01101">
    <property type="entry name" value="CRISPR_assoc"/>
    <property type="match status" value="1"/>
</dbReference>
<reference evidence="1 2" key="1">
    <citation type="journal article" date="2020" name="Microorganisms">
        <title>Description of Komagataeibacter melaceti sp. nov. and Komagataeibacter melomenusus sp. nov. Isolated from Apple Cider Vinegar.</title>
        <authorList>
            <person name="Maric L."/>
            <person name="Cleenwerck I."/>
            <person name="Accetto T."/>
            <person name="Vandamme P."/>
            <person name="Trcek J."/>
        </authorList>
    </citation>
    <scope>NUCLEOTIDE SEQUENCE [LARGE SCALE GENOMIC DNA]</scope>
    <source>
        <strain evidence="1 2">AV436</strain>
    </source>
</reference>
<gene>
    <name evidence="1" type="primary">cas6e</name>
    <name evidence="1" type="ORF">HNW77_05940</name>
</gene>
<proteinExistence type="predicted"/>
<keyword evidence="2" id="KW-1185">Reference proteome</keyword>
<dbReference type="InterPro" id="IPR010179">
    <property type="entry name" value="CRISPR-assoc_prot_Cse3"/>
</dbReference>
<accession>A0ABX2ACF0</accession>
<dbReference type="Gene3D" id="3.30.70.1210">
    <property type="entry name" value="Crispr-associated protein, domain 2"/>
    <property type="match status" value="1"/>
</dbReference>
<dbReference type="NCBIfam" id="TIGR01907">
    <property type="entry name" value="casE_Cse3"/>
    <property type="match status" value="1"/>
</dbReference>
<dbReference type="CDD" id="cd09727">
    <property type="entry name" value="Cas6_I-E"/>
    <property type="match status" value="1"/>
</dbReference>
<dbReference type="Pfam" id="PF08798">
    <property type="entry name" value="CRISPR_assoc"/>
    <property type="match status" value="1"/>
</dbReference>
<comment type="caution">
    <text evidence="1">The sequence shown here is derived from an EMBL/GenBank/DDBJ whole genome shotgun (WGS) entry which is preliminary data.</text>
</comment>
<name>A0ABX2ACF0_9PROT</name>
<dbReference type="EMBL" id="JABJWC010000010">
    <property type="protein sequence ID" value="NPC65938.1"/>
    <property type="molecule type" value="Genomic_DNA"/>
</dbReference>
<evidence type="ECO:0000313" key="2">
    <source>
        <dbReference type="Proteomes" id="UP000623090"/>
    </source>
</evidence>
<dbReference type="Proteomes" id="UP000623090">
    <property type="component" value="Unassembled WGS sequence"/>
</dbReference>
<sequence length="232" mass="25251">MSGAFLSRVSLRRDASVQALARLLVPQGEGRQHGAAHHLLWVLFGDTPTRQRDFLWRQTEAGRFMVLSARQPVDAHGLFALESRPFAPVLKEGDRLRFLLRANATVDRKTPGRVRSKRHDVVMDALHAIPHGQRAQGRDNIVPKAFAAWLGRQGARTGFAPQADGLVVEGCDVLRIPRGPGQREASFGVVDAAGELSVTDPALFVPALMQGFGRARAFGCGLMLIRRAPGGV</sequence>
<dbReference type="SUPFAM" id="SSF117987">
    <property type="entry name" value="CRISPR-associated protein"/>
    <property type="match status" value="1"/>
</dbReference>